<keyword evidence="7" id="KW-1185">Reference proteome</keyword>
<sequence length="161" mass="18429">MHLTTILIFVLLPVCDGLFGLGRLQSVAVTGTLRCKGKPASSVSVKLFDKEILLDTKLGEGRTSENGTFYLSGSKREFTDIDPFVKVYHRCDYDGLCFKRREFEIPKEYITFGPSPNYTFDLGIKNLDGIYADQWIDCRNRSIDRSMRTSLVENNYYEINE</sequence>
<dbReference type="InterPro" id="IPR038479">
    <property type="entry name" value="Transthyretin-like_sf"/>
</dbReference>
<dbReference type="EMBL" id="WIXE01024021">
    <property type="protein sequence ID" value="KAK5965989.1"/>
    <property type="molecule type" value="Genomic_DNA"/>
</dbReference>
<comment type="caution">
    <text evidence="6">The sequence shown here is derived from an EMBL/GenBank/DDBJ whole genome shotgun (WGS) entry which is preliminary data.</text>
</comment>
<accession>A0AAN8IV81</accession>
<evidence type="ECO:0000313" key="7">
    <source>
        <dbReference type="Proteomes" id="UP001331761"/>
    </source>
</evidence>
<dbReference type="Gene3D" id="2.60.40.3330">
    <property type="match status" value="1"/>
</dbReference>
<dbReference type="Pfam" id="PF01060">
    <property type="entry name" value="TTR-52"/>
    <property type="match status" value="1"/>
</dbReference>
<reference evidence="6 7" key="1">
    <citation type="submission" date="2019-10" db="EMBL/GenBank/DDBJ databases">
        <title>Assembly and Annotation for the nematode Trichostrongylus colubriformis.</title>
        <authorList>
            <person name="Martin J."/>
        </authorList>
    </citation>
    <scope>NUCLEOTIDE SEQUENCE [LARGE SCALE GENOMIC DNA]</scope>
    <source>
        <strain evidence="6">G859</strain>
        <tissue evidence="6">Whole worm</tissue>
    </source>
</reference>
<evidence type="ECO:0000313" key="6">
    <source>
        <dbReference type="EMBL" id="KAK5965989.1"/>
    </source>
</evidence>
<dbReference type="PANTHER" id="PTHR21700">
    <property type="entry name" value="TRANSTHYRETIN-LIKE FAMILY PROTEIN-RELATED"/>
    <property type="match status" value="1"/>
</dbReference>
<comment type="subcellular location">
    <subcellularLocation>
        <location evidence="1">Secreted</location>
    </subcellularLocation>
</comment>
<keyword evidence="3" id="KW-0964">Secreted</keyword>
<dbReference type="Proteomes" id="UP001331761">
    <property type="component" value="Unassembled WGS sequence"/>
</dbReference>
<comment type="similarity">
    <text evidence="2">Belongs to the nematode transthyretin-like family.</text>
</comment>
<evidence type="ECO:0000256" key="3">
    <source>
        <dbReference type="ARBA" id="ARBA00022525"/>
    </source>
</evidence>
<name>A0AAN8IV81_TRICO</name>
<feature type="chain" id="PRO_5042935644" evidence="5">
    <location>
        <begin position="18"/>
        <end position="161"/>
    </location>
</feature>
<evidence type="ECO:0000256" key="1">
    <source>
        <dbReference type="ARBA" id="ARBA00004613"/>
    </source>
</evidence>
<organism evidence="6 7">
    <name type="scientific">Trichostrongylus colubriformis</name>
    <name type="common">Black scour worm</name>
    <dbReference type="NCBI Taxonomy" id="6319"/>
    <lineage>
        <taxon>Eukaryota</taxon>
        <taxon>Metazoa</taxon>
        <taxon>Ecdysozoa</taxon>
        <taxon>Nematoda</taxon>
        <taxon>Chromadorea</taxon>
        <taxon>Rhabditida</taxon>
        <taxon>Rhabditina</taxon>
        <taxon>Rhabditomorpha</taxon>
        <taxon>Strongyloidea</taxon>
        <taxon>Trichostrongylidae</taxon>
        <taxon>Trichostrongylus</taxon>
    </lineage>
</organism>
<dbReference type="GO" id="GO:0005576">
    <property type="term" value="C:extracellular region"/>
    <property type="evidence" value="ECO:0007669"/>
    <property type="project" value="UniProtKB-SubCell"/>
</dbReference>
<dbReference type="AlphaFoldDB" id="A0AAN8IV81"/>
<dbReference type="GO" id="GO:0009986">
    <property type="term" value="C:cell surface"/>
    <property type="evidence" value="ECO:0007669"/>
    <property type="project" value="InterPro"/>
</dbReference>
<evidence type="ECO:0000256" key="5">
    <source>
        <dbReference type="SAM" id="SignalP"/>
    </source>
</evidence>
<proteinExistence type="inferred from homology"/>
<keyword evidence="4 5" id="KW-0732">Signal</keyword>
<evidence type="ECO:0000256" key="4">
    <source>
        <dbReference type="ARBA" id="ARBA00022729"/>
    </source>
</evidence>
<feature type="signal peptide" evidence="5">
    <location>
        <begin position="1"/>
        <end position="17"/>
    </location>
</feature>
<evidence type="ECO:0000256" key="2">
    <source>
        <dbReference type="ARBA" id="ARBA00010112"/>
    </source>
</evidence>
<dbReference type="InterPro" id="IPR001534">
    <property type="entry name" value="Transthyretin-like"/>
</dbReference>
<gene>
    <name evidence="6" type="ORF">GCK32_019554</name>
</gene>
<protein>
    <submittedName>
        <fullName evidence="6">Transthyretin protein 5</fullName>
    </submittedName>
</protein>